<dbReference type="Pfam" id="PF09856">
    <property type="entry name" value="ScfRs"/>
    <property type="match status" value="1"/>
</dbReference>
<evidence type="ECO:0000256" key="4">
    <source>
        <dbReference type="ARBA" id="ARBA00023125"/>
    </source>
</evidence>
<dbReference type="InterPro" id="IPR010982">
    <property type="entry name" value="Lambda_DNA-bd_dom_sf"/>
</dbReference>
<reference evidence="7 8" key="1">
    <citation type="submission" date="2020-08" db="EMBL/GenBank/DDBJ databases">
        <title>Sequencing the genomes of 1000 actinobacteria strains.</title>
        <authorList>
            <person name="Klenk H.-P."/>
        </authorList>
    </citation>
    <scope>NUCLEOTIDE SEQUENCE [LARGE SCALE GENOMIC DNA]</scope>
    <source>
        <strain evidence="7 8">DSM 44230</strain>
    </source>
</reference>
<dbReference type="SUPFAM" id="SSF47413">
    <property type="entry name" value="lambda repressor-like DNA-binding domains"/>
    <property type="match status" value="1"/>
</dbReference>
<dbReference type="PANTHER" id="PTHR46797">
    <property type="entry name" value="HTH-TYPE TRANSCRIPTIONAL REGULATOR"/>
    <property type="match status" value="1"/>
</dbReference>
<dbReference type="Gene3D" id="1.10.260.40">
    <property type="entry name" value="lambda repressor-like DNA-binding domains"/>
    <property type="match status" value="1"/>
</dbReference>
<dbReference type="PIRSF" id="PIRSF019251">
    <property type="entry name" value="Rv0465c"/>
    <property type="match status" value="1"/>
</dbReference>
<evidence type="ECO:0000256" key="5">
    <source>
        <dbReference type="ARBA" id="ARBA00023163"/>
    </source>
</evidence>
<dbReference type="PANTHER" id="PTHR46797:SF23">
    <property type="entry name" value="HTH-TYPE TRANSCRIPTIONAL REGULATOR SUTR"/>
    <property type="match status" value="1"/>
</dbReference>
<gene>
    <name evidence="7" type="ORF">HNR67_004598</name>
</gene>
<accession>A0A7W7CC93</accession>
<proteinExistence type="inferred from homology"/>
<dbReference type="Pfam" id="PF01381">
    <property type="entry name" value="HTH_3"/>
    <property type="match status" value="1"/>
</dbReference>
<dbReference type="InterPro" id="IPR050807">
    <property type="entry name" value="TransReg_Diox_bact_type"/>
</dbReference>
<keyword evidence="2" id="KW-0678">Repressor</keyword>
<dbReference type="CDD" id="cd00093">
    <property type="entry name" value="HTH_XRE"/>
    <property type="match status" value="1"/>
</dbReference>
<dbReference type="GO" id="GO:0003700">
    <property type="term" value="F:DNA-binding transcription factor activity"/>
    <property type="evidence" value="ECO:0007669"/>
    <property type="project" value="TreeGrafter"/>
</dbReference>
<keyword evidence="3" id="KW-0805">Transcription regulation</keyword>
<dbReference type="Pfam" id="PF06114">
    <property type="entry name" value="Peptidase_M78"/>
    <property type="match status" value="1"/>
</dbReference>
<dbReference type="SMART" id="SM00530">
    <property type="entry name" value="HTH_XRE"/>
    <property type="match status" value="1"/>
</dbReference>
<dbReference type="GO" id="GO:0003677">
    <property type="term" value="F:DNA binding"/>
    <property type="evidence" value="ECO:0007669"/>
    <property type="project" value="UniProtKB-KW"/>
</dbReference>
<feature type="domain" description="HTH cro/C1-type" evidence="6">
    <location>
        <begin position="10"/>
        <end position="64"/>
    </location>
</feature>
<dbReference type="RefSeq" id="WP_185004309.1">
    <property type="nucleotide sequence ID" value="NZ_BAAAUI010000066.1"/>
</dbReference>
<comment type="caution">
    <text evidence="7">The sequence shown here is derived from an EMBL/GenBank/DDBJ whole genome shotgun (WGS) entry which is preliminary data.</text>
</comment>
<evidence type="ECO:0000313" key="8">
    <source>
        <dbReference type="Proteomes" id="UP000533598"/>
    </source>
</evidence>
<dbReference type="AlphaFoldDB" id="A0A7W7CC93"/>
<dbReference type="InterPro" id="IPR001387">
    <property type="entry name" value="Cro/C1-type_HTH"/>
</dbReference>
<dbReference type="Proteomes" id="UP000533598">
    <property type="component" value="Unassembled WGS sequence"/>
</dbReference>
<keyword evidence="8" id="KW-1185">Reference proteome</keyword>
<organism evidence="7 8">
    <name type="scientific">Crossiella cryophila</name>
    <dbReference type="NCBI Taxonomy" id="43355"/>
    <lineage>
        <taxon>Bacteria</taxon>
        <taxon>Bacillati</taxon>
        <taxon>Actinomycetota</taxon>
        <taxon>Actinomycetes</taxon>
        <taxon>Pseudonocardiales</taxon>
        <taxon>Pseudonocardiaceae</taxon>
        <taxon>Crossiella</taxon>
    </lineage>
</organism>
<evidence type="ECO:0000256" key="2">
    <source>
        <dbReference type="ARBA" id="ARBA00022491"/>
    </source>
</evidence>
<comment type="similarity">
    <text evidence="1">Belongs to the short-chain fatty acyl-CoA assimilation regulator (ScfR) family.</text>
</comment>
<protein>
    <submittedName>
        <fullName evidence="7">Putative transcriptional regulator/plasmid maintenance system antidote protein VapI</fullName>
    </submittedName>
</protein>
<dbReference type="FunFam" id="1.10.260.40:FF:000025">
    <property type="entry name" value="Cro/Cl family transcriptional regulator"/>
    <property type="match status" value="1"/>
</dbReference>
<dbReference type="PROSITE" id="PS50943">
    <property type="entry name" value="HTH_CROC1"/>
    <property type="match status" value="1"/>
</dbReference>
<keyword evidence="5" id="KW-0804">Transcription</keyword>
<evidence type="ECO:0000313" key="7">
    <source>
        <dbReference type="EMBL" id="MBB4678480.1"/>
    </source>
</evidence>
<evidence type="ECO:0000256" key="1">
    <source>
        <dbReference type="ARBA" id="ARBA00007227"/>
    </source>
</evidence>
<evidence type="ECO:0000256" key="3">
    <source>
        <dbReference type="ARBA" id="ARBA00023015"/>
    </source>
</evidence>
<dbReference type="GO" id="GO:0005829">
    <property type="term" value="C:cytosol"/>
    <property type="evidence" value="ECO:0007669"/>
    <property type="project" value="TreeGrafter"/>
</dbReference>
<keyword evidence="4" id="KW-0238">DNA-binding</keyword>
<dbReference type="EMBL" id="JACHMH010000001">
    <property type="protein sequence ID" value="MBB4678480.1"/>
    <property type="molecule type" value="Genomic_DNA"/>
</dbReference>
<dbReference type="InterPro" id="IPR026281">
    <property type="entry name" value="HTH_RamB"/>
</dbReference>
<dbReference type="InterPro" id="IPR010359">
    <property type="entry name" value="IrrE_HExxH"/>
</dbReference>
<dbReference type="InterPro" id="IPR018653">
    <property type="entry name" value="ScfR_C"/>
</dbReference>
<evidence type="ECO:0000259" key="6">
    <source>
        <dbReference type="PROSITE" id="PS50943"/>
    </source>
</evidence>
<sequence>MAKTFVGGRVRRLREERGLNQVDLARSLGISPSYLNQIEHDSRPLTVPVLLKITETFGVDASFFAAQDSARLFAELREALSSAEVSADDLRELATSRPELAKAVIALHRRNQHLDEQLGLLAGDRAVESVIGAHERVRDFFYTYANHFPSLDDAAEQVAGVIGIRPGEVRAALTARLADKHGVHVRTMVGDVAHKGSAGELHHFDPATRTLSLSLNMRPGQQAFRMATQIALLEFGDSLDAIVRDSAEPEGPVRSLIRVGLARYAAAALVMPYRAFHETAERLRYDIELLADHFAMGFETICHRLTTLQRPGARGVPFSFVRVDRAGNVSKRQSATGFHFSRAGGTCPLWSVYSAFSAPGRVITQVAAMPDGQRYFWVARTVSRSRGGYASPGKSFAVGLGCEIRHAGRLVYSAGTDLDDAAAATPIGPGCQTCDRPLCPQRSSPPIGKPLRVDENRSTFVPYPLQPFREGSR</sequence>
<name>A0A7W7CC93_9PSEU</name>